<dbReference type="Proteomes" id="UP000248314">
    <property type="component" value="Unassembled WGS sequence"/>
</dbReference>
<proteinExistence type="predicted"/>
<evidence type="ECO:0000313" key="1">
    <source>
        <dbReference type="EMBL" id="PXX24129.1"/>
    </source>
</evidence>
<protein>
    <submittedName>
        <fullName evidence="1">Uncharacterized protein</fullName>
    </submittedName>
</protein>
<sequence length="43" mass="5174">MLGNNTKKEFWKHCGIITDWGLNLLTRQFLHHDSRKTIRVTTY</sequence>
<organism evidence="1 2">
    <name type="scientific">Hoylesella shahii DSM 15611 = JCM 12083</name>
    <dbReference type="NCBI Taxonomy" id="1122991"/>
    <lineage>
        <taxon>Bacteria</taxon>
        <taxon>Pseudomonadati</taxon>
        <taxon>Bacteroidota</taxon>
        <taxon>Bacteroidia</taxon>
        <taxon>Bacteroidales</taxon>
        <taxon>Prevotellaceae</taxon>
        <taxon>Hoylesella</taxon>
    </lineage>
</organism>
<dbReference type="EMBL" id="QJJX01000003">
    <property type="protein sequence ID" value="PXX24129.1"/>
    <property type="molecule type" value="Genomic_DNA"/>
</dbReference>
<gene>
    <name evidence="1" type="ORF">EJ73_00370</name>
</gene>
<accession>A0A318I0H6</accession>
<dbReference type="AlphaFoldDB" id="A0A318I0H6"/>
<evidence type="ECO:0000313" key="2">
    <source>
        <dbReference type="Proteomes" id="UP000248314"/>
    </source>
</evidence>
<keyword evidence="2" id="KW-1185">Reference proteome</keyword>
<reference evidence="1 2" key="1">
    <citation type="submission" date="2018-05" db="EMBL/GenBank/DDBJ databases">
        <title>Genomic Encyclopedia of Type Strains, Phase I: the one thousand microbial genomes (KMG-I) project.</title>
        <authorList>
            <person name="Kyrpides N."/>
        </authorList>
    </citation>
    <scope>NUCLEOTIDE SEQUENCE [LARGE SCALE GENOMIC DNA]</scope>
    <source>
        <strain evidence="1 2">DSM 15611</strain>
    </source>
</reference>
<comment type="caution">
    <text evidence="1">The sequence shown here is derived from an EMBL/GenBank/DDBJ whole genome shotgun (WGS) entry which is preliminary data.</text>
</comment>
<name>A0A318I0H6_9BACT</name>